<name>A0A1M3KZD4_9BACT</name>
<evidence type="ECO:0000313" key="3">
    <source>
        <dbReference type="Proteomes" id="UP000184233"/>
    </source>
</evidence>
<reference evidence="2 3" key="1">
    <citation type="submission" date="2016-09" db="EMBL/GenBank/DDBJ databases">
        <title>Genome-resolved meta-omics ties microbial dynamics to process performance in biotechnology for thiocyanate degradation.</title>
        <authorList>
            <person name="Kantor R.S."/>
            <person name="Huddy R.J."/>
            <person name="Iyer R."/>
            <person name="Thomas B.C."/>
            <person name="Brown C.T."/>
            <person name="Anantharaman K."/>
            <person name="Tringe S."/>
            <person name="Hettich R.L."/>
            <person name="Harrison S.T."/>
            <person name="Banfield J.F."/>
        </authorList>
    </citation>
    <scope>NUCLEOTIDE SEQUENCE [LARGE SCALE GENOMIC DNA]</scope>
    <source>
        <strain evidence="2">59-99</strain>
    </source>
</reference>
<dbReference type="Pfam" id="PF13692">
    <property type="entry name" value="Glyco_trans_1_4"/>
    <property type="match status" value="1"/>
</dbReference>
<protein>
    <recommendedName>
        <fullName evidence="1">Glycosyltransferase subfamily 4-like N-terminal domain-containing protein</fullName>
    </recommendedName>
</protein>
<evidence type="ECO:0000313" key="2">
    <source>
        <dbReference type="EMBL" id="OJX57740.1"/>
    </source>
</evidence>
<feature type="domain" description="Glycosyltransferase subfamily 4-like N-terminal" evidence="1">
    <location>
        <begin position="65"/>
        <end position="151"/>
    </location>
</feature>
<proteinExistence type="predicted"/>
<comment type="caution">
    <text evidence="2">The sequence shown here is derived from an EMBL/GenBank/DDBJ whole genome shotgun (WGS) entry which is preliminary data.</text>
</comment>
<dbReference type="Gene3D" id="3.40.50.2000">
    <property type="entry name" value="Glycogen Phosphorylase B"/>
    <property type="match status" value="2"/>
</dbReference>
<dbReference type="Proteomes" id="UP000184233">
    <property type="component" value="Unassembled WGS sequence"/>
</dbReference>
<dbReference type="GO" id="GO:0016757">
    <property type="term" value="F:glycosyltransferase activity"/>
    <property type="evidence" value="ECO:0007669"/>
    <property type="project" value="UniProtKB-ARBA"/>
</dbReference>
<evidence type="ECO:0000259" key="1">
    <source>
        <dbReference type="Pfam" id="PF13439"/>
    </source>
</evidence>
<dbReference type="AlphaFoldDB" id="A0A1M3KZD4"/>
<gene>
    <name evidence="2" type="ORF">BGO89_07150</name>
</gene>
<dbReference type="STRING" id="1895771.BGO89_07150"/>
<dbReference type="CDD" id="cd03801">
    <property type="entry name" value="GT4_PimA-like"/>
    <property type="match status" value="1"/>
</dbReference>
<accession>A0A1M3KZD4</accession>
<dbReference type="EMBL" id="MKVH01000021">
    <property type="protein sequence ID" value="OJX57740.1"/>
    <property type="molecule type" value="Genomic_DNA"/>
</dbReference>
<sequence>MLNLLSLFPPPYGGVAIHAVRLLECLIERNVDVRGFSLTGIPDTTLPISKVSLFDVARGIGEQGSIVHYHSDEGNWKTALLASSYWRRKRIPYIVTLHSFRPRGIFTNGMIRNALRRAYDEAAAIICISENVRSSLIDLIGVRHDRCTVIPSNLPVSSFERGRPLDASIPSAWSNAQVRIVANAGRVVRFDGEDLYGIDILLKAFAELRRTTPDASLLIVVGDDVVDDDLYVSWQRAARQDAGIHLVNDHTGPLLPAVLHAHIVVRPTRTEGGPSLTLSEAMECGRIAIGSDAVPRLPGCRLFTNGSDTDLLRVLQGAADDARNGNFPAPIHPFDDILSQLLMVYEDAGLDIHP</sequence>
<dbReference type="PANTHER" id="PTHR12526">
    <property type="entry name" value="GLYCOSYLTRANSFERASE"/>
    <property type="match status" value="1"/>
</dbReference>
<dbReference type="Pfam" id="PF13439">
    <property type="entry name" value="Glyco_transf_4"/>
    <property type="match status" value="1"/>
</dbReference>
<organism evidence="2 3">
    <name type="scientific">Candidatus Kapaibacterium thiocyanatum</name>
    <dbReference type="NCBI Taxonomy" id="1895771"/>
    <lineage>
        <taxon>Bacteria</taxon>
        <taxon>Pseudomonadati</taxon>
        <taxon>Candidatus Kapaibacteriota</taxon>
        <taxon>Candidatus Kapaibacteriia</taxon>
        <taxon>Candidatus Kapaibacteriales</taxon>
        <taxon>Candidatus Kapaibacteriaceae</taxon>
        <taxon>Candidatus Kapaibacterium</taxon>
    </lineage>
</organism>
<dbReference type="SUPFAM" id="SSF53756">
    <property type="entry name" value="UDP-Glycosyltransferase/glycogen phosphorylase"/>
    <property type="match status" value="1"/>
</dbReference>
<dbReference type="InterPro" id="IPR028098">
    <property type="entry name" value="Glyco_trans_4-like_N"/>
</dbReference>